<sequence>MALVDAAGGGTGLFRSTLPGEYVDMRSPLAEAAALLLLERSRVAAPAFAPVVEGLLDVLVGAVSTIQVCARGTRESTVIYAVGADWSVDVVVGAEGECTMGLLPTGAVPTDLVRQHLGLDAELDLTLLIRGAAGPFDLVFVDGALVNGNGDRAMVRGSGVPPSEFAALLESAVADRLSSSRHAGSAVI</sequence>
<dbReference type="AlphaFoldDB" id="A0A3Q9V0G7"/>
<accession>A0A3Q9V0G7</accession>
<name>A0A3Q9V0G7_9MICO</name>
<organism evidence="1 2">
    <name type="scientific">Rathayibacter festucae DSM 15932</name>
    <dbReference type="NCBI Taxonomy" id="1328866"/>
    <lineage>
        <taxon>Bacteria</taxon>
        <taxon>Bacillati</taxon>
        <taxon>Actinomycetota</taxon>
        <taxon>Actinomycetes</taxon>
        <taxon>Micrococcales</taxon>
        <taxon>Microbacteriaceae</taxon>
        <taxon>Rathayibacter</taxon>
    </lineage>
</organism>
<reference evidence="1 2" key="1">
    <citation type="submission" date="2018-03" db="EMBL/GenBank/DDBJ databases">
        <title>Bacteriophage NCPPB3778 and a type I-E CRISPR drive the evolution of the US Biological Select Agent, Rathayibacter toxicus.</title>
        <authorList>
            <person name="Davis E.W.II."/>
            <person name="Tabima J.F."/>
            <person name="Weisberg A.J."/>
            <person name="Dantas Lopes L."/>
            <person name="Wiseman M.S."/>
            <person name="Wiseman M.S."/>
            <person name="Pupko T."/>
            <person name="Belcher M.S."/>
            <person name="Sechler A.J."/>
            <person name="Tancos M.A."/>
            <person name="Schroeder B.K."/>
            <person name="Murray T.D."/>
            <person name="Luster D.G."/>
            <person name="Schneider W.L."/>
            <person name="Rogers E."/>
            <person name="Andreote F.D."/>
            <person name="Grunwald N.J."/>
            <person name="Putnam M.L."/>
            <person name="Chang J.H."/>
        </authorList>
    </citation>
    <scope>NUCLEOTIDE SEQUENCE [LARGE SCALE GENOMIC DNA]</scope>
    <source>
        <strain evidence="1 2">DSM 15932</strain>
    </source>
</reference>
<dbReference type="KEGG" id="rfs:C1I64_11135"/>
<proteinExistence type="predicted"/>
<evidence type="ECO:0000313" key="1">
    <source>
        <dbReference type="EMBL" id="AZZ52543.1"/>
    </source>
</evidence>
<gene>
    <name evidence="1" type="ORF">C1I64_11135</name>
</gene>
<protein>
    <submittedName>
        <fullName evidence="1">Uncharacterized protein</fullName>
    </submittedName>
</protein>
<dbReference type="EMBL" id="CP028137">
    <property type="protein sequence ID" value="AZZ52543.1"/>
    <property type="molecule type" value="Genomic_DNA"/>
</dbReference>
<dbReference type="Proteomes" id="UP000285317">
    <property type="component" value="Chromosome"/>
</dbReference>
<evidence type="ECO:0000313" key="2">
    <source>
        <dbReference type="Proteomes" id="UP000285317"/>
    </source>
</evidence>